<dbReference type="AlphaFoldDB" id="A0A6M3Y0C3"/>
<gene>
    <name evidence="2" type="ORF">TM448B04829_0008</name>
</gene>
<protein>
    <submittedName>
        <fullName evidence="2">Putative chaperone</fullName>
    </submittedName>
</protein>
<accession>A0A6M3Y0C3</accession>
<name>A0A6M3Y0C3_9ZZZZ</name>
<dbReference type="EMBL" id="MT145107">
    <property type="protein sequence ID" value="QJI03657.1"/>
    <property type="molecule type" value="Genomic_DNA"/>
</dbReference>
<evidence type="ECO:0000313" key="2">
    <source>
        <dbReference type="EMBL" id="QJI03657.1"/>
    </source>
</evidence>
<sequence length="110" mass="12648">MRHEKVNDLFRPLMNGLAPEAVIDVYQNQVRELELENKHLANDNKRLKIALEEIRLELNKTLIELDEEFKICPGCAGAGDVRQTAKSNDIEETWIKCEECLGEGKVQKWA</sequence>
<organism evidence="2">
    <name type="scientific">viral metagenome</name>
    <dbReference type="NCBI Taxonomy" id="1070528"/>
    <lineage>
        <taxon>unclassified sequences</taxon>
        <taxon>metagenomes</taxon>
        <taxon>organismal metagenomes</taxon>
    </lineage>
</organism>
<keyword evidence="1" id="KW-0175">Coiled coil</keyword>
<reference evidence="2" key="1">
    <citation type="submission" date="2020-03" db="EMBL/GenBank/DDBJ databases">
        <title>The deep terrestrial virosphere.</title>
        <authorList>
            <person name="Holmfeldt K."/>
            <person name="Nilsson E."/>
            <person name="Simone D."/>
            <person name="Lopez-Fernandez M."/>
            <person name="Wu X."/>
            <person name="de Brujin I."/>
            <person name="Lundin D."/>
            <person name="Andersson A."/>
            <person name="Bertilsson S."/>
            <person name="Dopson M."/>
        </authorList>
    </citation>
    <scope>NUCLEOTIDE SEQUENCE</scope>
    <source>
        <strain evidence="2">TM448B04829</strain>
    </source>
</reference>
<proteinExistence type="predicted"/>
<feature type="coiled-coil region" evidence="1">
    <location>
        <begin position="23"/>
        <end position="64"/>
    </location>
</feature>
<evidence type="ECO:0000256" key="1">
    <source>
        <dbReference type="SAM" id="Coils"/>
    </source>
</evidence>